<keyword evidence="1" id="KW-1133">Transmembrane helix</keyword>
<proteinExistence type="predicted"/>
<keyword evidence="4" id="KW-1185">Reference proteome</keyword>
<evidence type="ECO:0000313" key="3">
    <source>
        <dbReference type="EMBL" id="TFY81047.1"/>
    </source>
</evidence>
<gene>
    <name evidence="3" type="ORF">EWM64_g2959</name>
</gene>
<evidence type="ECO:0000256" key="1">
    <source>
        <dbReference type="SAM" id="Phobius"/>
    </source>
</evidence>
<evidence type="ECO:0000256" key="2">
    <source>
        <dbReference type="SAM" id="SignalP"/>
    </source>
</evidence>
<dbReference type="Proteomes" id="UP000298061">
    <property type="component" value="Unassembled WGS sequence"/>
</dbReference>
<protein>
    <submittedName>
        <fullName evidence="3">Uncharacterized protein</fullName>
    </submittedName>
</protein>
<feature type="chain" id="PRO_5021297844" evidence="2">
    <location>
        <begin position="27"/>
        <end position="130"/>
    </location>
</feature>
<organism evidence="3 4">
    <name type="scientific">Hericium alpestre</name>
    <dbReference type="NCBI Taxonomy" id="135208"/>
    <lineage>
        <taxon>Eukaryota</taxon>
        <taxon>Fungi</taxon>
        <taxon>Dikarya</taxon>
        <taxon>Basidiomycota</taxon>
        <taxon>Agaricomycotina</taxon>
        <taxon>Agaricomycetes</taxon>
        <taxon>Russulales</taxon>
        <taxon>Hericiaceae</taxon>
        <taxon>Hericium</taxon>
    </lineage>
</organism>
<reference evidence="3 4" key="1">
    <citation type="submission" date="2019-02" db="EMBL/GenBank/DDBJ databases">
        <title>Genome sequencing of the rare red list fungi Hericium alpestre (H. flagellum).</title>
        <authorList>
            <person name="Buettner E."/>
            <person name="Kellner H."/>
        </authorList>
    </citation>
    <scope>NUCLEOTIDE SEQUENCE [LARGE SCALE GENOMIC DNA]</scope>
    <source>
        <strain evidence="3 4">DSM 108284</strain>
    </source>
</reference>
<feature type="transmembrane region" description="Helical" evidence="1">
    <location>
        <begin position="51"/>
        <end position="70"/>
    </location>
</feature>
<comment type="caution">
    <text evidence="3">The sequence shown here is derived from an EMBL/GenBank/DDBJ whole genome shotgun (WGS) entry which is preliminary data.</text>
</comment>
<dbReference type="EMBL" id="SFCI01000256">
    <property type="protein sequence ID" value="TFY81047.1"/>
    <property type="molecule type" value="Genomic_DNA"/>
</dbReference>
<dbReference type="AlphaFoldDB" id="A0A4Z0A3Z1"/>
<sequence length="130" mass="14420">MLPKPVLLITAWILFYVALISPQAASRQEGVKKYGKRDTLSKVIPWRQTSIMVTTIYLINNLCEIAVILARSYPSSSLSRTMLSTLINNDDVPGEGAASIGLHTFWITGFAFLALGSFISWTSHRYLGNL</sequence>
<keyword evidence="1" id="KW-0812">Transmembrane</keyword>
<keyword evidence="1" id="KW-0472">Membrane</keyword>
<name>A0A4Z0A3Z1_9AGAM</name>
<evidence type="ECO:0000313" key="4">
    <source>
        <dbReference type="Proteomes" id="UP000298061"/>
    </source>
</evidence>
<feature type="non-terminal residue" evidence="3">
    <location>
        <position position="130"/>
    </location>
</feature>
<feature type="signal peptide" evidence="2">
    <location>
        <begin position="1"/>
        <end position="26"/>
    </location>
</feature>
<feature type="transmembrane region" description="Helical" evidence="1">
    <location>
        <begin position="105"/>
        <end position="124"/>
    </location>
</feature>
<accession>A0A4Z0A3Z1</accession>
<keyword evidence="2" id="KW-0732">Signal</keyword>